<organism evidence="1 2">
    <name type="scientific">Sphingobacterium oryzagri</name>
    <dbReference type="NCBI Taxonomy" id="3025669"/>
    <lineage>
        <taxon>Bacteria</taxon>
        <taxon>Pseudomonadati</taxon>
        <taxon>Bacteroidota</taxon>
        <taxon>Sphingobacteriia</taxon>
        <taxon>Sphingobacteriales</taxon>
        <taxon>Sphingobacteriaceae</taxon>
        <taxon>Sphingobacterium</taxon>
    </lineage>
</organism>
<evidence type="ECO:0000313" key="1">
    <source>
        <dbReference type="EMBL" id="WDF66878.1"/>
    </source>
</evidence>
<sequence length="202" mass="23789">MDYAGKLKEIDFFVQDYVENYRNPLLYFHTIQHIESVLAGINDIGNFYRLDEEAYFILKAAAYFHDLYYMAHGPANHKENSARMAKNFLLEEGIPLSVIDEVVNCIRTTQSKRQTKNDLQAIFCDADLYHLSGTSFEKHHLDRLEEIKNLRKIDIDERLWIAISLKVLDQHQFHTDYGRCELDKGKQINIKILEKKLSYLRT</sequence>
<dbReference type="EMBL" id="CP117880">
    <property type="protein sequence ID" value="WDF66878.1"/>
    <property type="molecule type" value="Genomic_DNA"/>
</dbReference>
<proteinExistence type="predicted"/>
<reference evidence="1 2" key="1">
    <citation type="submission" date="2023-02" db="EMBL/GenBank/DDBJ databases">
        <title>Genome sequence of Sphingobacterium sp. KACC 22765.</title>
        <authorList>
            <person name="Kim S."/>
            <person name="Heo J."/>
            <person name="Kwon S.-W."/>
        </authorList>
    </citation>
    <scope>NUCLEOTIDE SEQUENCE [LARGE SCALE GENOMIC DNA]</scope>
    <source>
        <strain evidence="1 2">KACC 22765</strain>
    </source>
</reference>
<dbReference type="Gene3D" id="1.10.3210.10">
    <property type="entry name" value="Hypothetical protein af1432"/>
    <property type="match status" value="1"/>
</dbReference>
<accession>A0ABY7WCF4</accession>
<gene>
    <name evidence="1" type="ORF">PQ465_11230</name>
</gene>
<evidence type="ECO:0000313" key="2">
    <source>
        <dbReference type="Proteomes" id="UP001221558"/>
    </source>
</evidence>
<dbReference type="SUPFAM" id="SSF109604">
    <property type="entry name" value="HD-domain/PDEase-like"/>
    <property type="match status" value="1"/>
</dbReference>
<keyword evidence="2" id="KW-1185">Reference proteome</keyword>
<name>A0ABY7WCF4_9SPHI</name>
<dbReference type="Proteomes" id="UP001221558">
    <property type="component" value="Chromosome"/>
</dbReference>
<protein>
    <submittedName>
        <fullName evidence="1">HD domain-containing protein</fullName>
    </submittedName>
</protein>
<dbReference type="RefSeq" id="WP_274265618.1">
    <property type="nucleotide sequence ID" value="NZ_CP117880.1"/>
</dbReference>